<dbReference type="EMBL" id="CM010635">
    <property type="protein sequence ID" value="RID51875.1"/>
    <property type="molecule type" value="Genomic_DNA"/>
</dbReference>
<accession>A0A397YEI7</accession>
<reference evidence="1 2" key="1">
    <citation type="submission" date="2018-06" db="EMBL/GenBank/DDBJ databases">
        <title>WGS assembly of Brassica rapa FPsc.</title>
        <authorList>
            <person name="Bowman J."/>
            <person name="Kohchi T."/>
            <person name="Yamato K."/>
            <person name="Jenkins J."/>
            <person name="Shu S."/>
            <person name="Ishizaki K."/>
            <person name="Yamaoka S."/>
            <person name="Nishihama R."/>
            <person name="Nakamura Y."/>
            <person name="Berger F."/>
            <person name="Adam C."/>
            <person name="Aki S."/>
            <person name="Althoff F."/>
            <person name="Araki T."/>
            <person name="Arteaga-Vazquez M."/>
            <person name="Balasubrmanian S."/>
            <person name="Bauer D."/>
            <person name="Boehm C."/>
            <person name="Briginshaw L."/>
            <person name="Caballero-Perez J."/>
            <person name="Catarino B."/>
            <person name="Chen F."/>
            <person name="Chiyoda S."/>
            <person name="Chovatia M."/>
            <person name="Davies K."/>
            <person name="Delmans M."/>
            <person name="Demura T."/>
            <person name="Dierschke T."/>
            <person name="Dolan L."/>
            <person name="Dorantes-Acosta A."/>
            <person name="Eklund D."/>
            <person name="Florent S."/>
            <person name="Flores-Sandoval E."/>
            <person name="Fujiyama A."/>
            <person name="Fukuzawa H."/>
            <person name="Galik B."/>
            <person name="Grimanelli D."/>
            <person name="Grimwood J."/>
            <person name="Grossniklaus U."/>
            <person name="Hamada T."/>
            <person name="Haseloff J."/>
            <person name="Hetherington A."/>
            <person name="Higo A."/>
            <person name="Hirakawa Y."/>
            <person name="Hundley H."/>
            <person name="Ikeda Y."/>
            <person name="Inoue K."/>
            <person name="Inoue S."/>
            <person name="Ishida S."/>
            <person name="Jia Q."/>
            <person name="Kakita M."/>
            <person name="Kanazawa T."/>
            <person name="Kawai Y."/>
            <person name="Kawashima T."/>
            <person name="Kennedy M."/>
            <person name="Kinose K."/>
            <person name="Kinoshita T."/>
            <person name="Kohara Y."/>
            <person name="Koide E."/>
            <person name="Komatsu K."/>
            <person name="Kopischke S."/>
            <person name="Kubo M."/>
            <person name="Kyozuka J."/>
            <person name="Lagercrantz U."/>
            <person name="Lin S."/>
            <person name="Lindquist E."/>
            <person name="Lipzen A."/>
            <person name="Lu C."/>
            <person name="Luna E."/>
            <person name="Martienssen R."/>
            <person name="Minamino N."/>
            <person name="Mizutani M."/>
            <person name="Mizutani M."/>
            <person name="Mochizuki N."/>
            <person name="Monte I."/>
            <person name="Mosher R."/>
            <person name="Nagasaki H."/>
            <person name="Nakagami H."/>
            <person name="Naramoto S."/>
            <person name="Nishitani K."/>
            <person name="Ohtani M."/>
            <person name="Okamoto T."/>
            <person name="Okumura M."/>
            <person name="Phillips J."/>
            <person name="Pollak B."/>
            <person name="Reinders A."/>
            <person name="Roevekamp M."/>
            <person name="Sano R."/>
            <person name="Sawa S."/>
            <person name="Schmid M."/>
            <person name="Shirakawa M."/>
            <person name="Solano R."/>
            <person name="Spunde A."/>
            <person name="Suetsugu N."/>
            <person name="Sugano S."/>
            <person name="Sugiyama A."/>
            <person name="Sun R."/>
            <person name="Suzuki Y."/>
            <person name="Takenaka M."/>
            <person name="Takezawa D."/>
            <person name="Tomogane H."/>
            <person name="Tsuzuki M."/>
            <person name="Ueda T."/>
            <person name="Umeda M."/>
            <person name="Ward J."/>
            <person name="Watanabe Y."/>
            <person name="Yazaki K."/>
            <person name="Yokoyama R."/>
            <person name="Yoshitake Y."/>
            <person name="Yotsui I."/>
            <person name="Zachgo S."/>
            <person name="Schmutz J."/>
        </authorList>
    </citation>
    <scope>NUCLEOTIDE SEQUENCE [LARGE SCALE GENOMIC DNA]</scope>
    <source>
        <strain evidence="2">cv. B-3</strain>
    </source>
</reference>
<dbReference type="Proteomes" id="UP000264353">
    <property type="component" value="Chromosome A8"/>
</dbReference>
<gene>
    <name evidence="1" type="ORF">BRARA_H02512</name>
</gene>
<name>A0A397YEI7_BRACM</name>
<evidence type="ECO:0000313" key="2">
    <source>
        <dbReference type="Proteomes" id="UP000264353"/>
    </source>
</evidence>
<proteinExistence type="predicted"/>
<sequence length="83" mass="9664">MSSVSDTKRTHFVFVFHPTASLFLLDVLETHLVSHTLHIFPSPCCCKHVRRQDVNRIILWFKLREMFRCSSPTVQISMDFAGN</sequence>
<dbReference type="AlphaFoldDB" id="A0A397YEI7"/>
<protein>
    <submittedName>
        <fullName evidence="1">Uncharacterized protein</fullName>
    </submittedName>
</protein>
<evidence type="ECO:0000313" key="1">
    <source>
        <dbReference type="EMBL" id="RID51875.1"/>
    </source>
</evidence>
<organism evidence="1 2">
    <name type="scientific">Brassica campestris</name>
    <name type="common">Field mustard</name>
    <dbReference type="NCBI Taxonomy" id="3711"/>
    <lineage>
        <taxon>Eukaryota</taxon>
        <taxon>Viridiplantae</taxon>
        <taxon>Streptophyta</taxon>
        <taxon>Embryophyta</taxon>
        <taxon>Tracheophyta</taxon>
        <taxon>Spermatophyta</taxon>
        <taxon>Magnoliopsida</taxon>
        <taxon>eudicotyledons</taxon>
        <taxon>Gunneridae</taxon>
        <taxon>Pentapetalae</taxon>
        <taxon>rosids</taxon>
        <taxon>malvids</taxon>
        <taxon>Brassicales</taxon>
        <taxon>Brassicaceae</taxon>
        <taxon>Brassiceae</taxon>
        <taxon>Brassica</taxon>
    </lineage>
</organism>